<evidence type="ECO:0000256" key="5">
    <source>
        <dbReference type="ARBA" id="ARBA00029543"/>
    </source>
</evidence>
<organism evidence="8 9">
    <name type="scientific">Cryptococcus decagattii</name>
    <dbReference type="NCBI Taxonomy" id="1859122"/>
    <lineage>
        <taxon>Eukaryota</taxon>
        <taxon>Fungi</taxon>
        <taxon>Dikarya</taxon>
        <taxon>Basidiomycota</taxon>
        <taxon>Agaricomycotina</taxon>
        <taxon>Tremellomycetes</taxon>
        <taxon>Tremellales</taxon>
        <taxon>Cryptococcaceae</taxon>
        <taxon>Cryptococcus</taxon>
        <taxon>Cryptococcus gattii species complex</taxon>
    </lineage>
</organism>
<keyword evidence="1" id="KW-0540">Nuclease</keyword>
<evidence type="ECO:0000313" key="8">
    <source>
        <dbReference type="EMBL" id="WVO20123.1"/>
    </source>
</evidence>
<name>A0ABZ2ANL8_9TREE</name>
<dbReference type="PANTHER" id="PTHR13522">
    <property type="entry name" value="U6 SNRNA PHOSPHODIESTERASE 1"/>
    <property type="match status" value="1"/>
</dbReference>
<evidence type="ECO:0000256" key="3">
    <source>
        <dbReference type="ARBA" id="ARBA00023239"/>
    </source>
</evidence>
<dbReference type="Gene3D" id="3.90.1140.10">
    <property type="entry name" value="Cyclic phosphodiesterase"/>
    <property type="match status" value="1"/>
</dbReference>
<evidence type="ECO:0000313" key="9">
    <source>
        <dbReference type="Proteomes" id="UP001432216"/>
    </source>
</evidence>
<evidence type="ECO:0000256" key="4">
    <source>
        <dbReference type="ARBA" id="ARBA00023242"/>
    </source>
</evidence>
<proteinExistence type="predicted"/>
<dbReference type="EMBL" id="CP143807">
    <property type="protein sequence ID" value="WVO20123.1"/>
    <property type="molecule type" value="Genomic_DNA"/>
</dbReference>
<keyword evidence="4" id="KW-0539">Nucleus</keyword>
<dbReference type="PANTHER" id="PTHR13522:SF3">
    <property type="entry name" value="U6 SNRNA PHOSPHODIESTERASE 1"/>
    <property type="match status" value="1"/>
</dbReference>
<keyword evidence="3" id="KW-0456">Lyase</keyword>
<evidence type="ECO:0000256" key="2">
    <source>
        <dbReference type="ARBA" id="ARBA00022801"/>
    </source>
</evidence>
<keyword evidence="2" id="KW-0378">Hydrolase</keyword>
<evidence type="ECO:0000256" key="6">
    <source>
        <dbReference type="ARBA" id="ARBA00030030"/>
    </source>
</evidence>
<keyword evidence="9" id="KW-1185">Reference proteome</keyword>
<reference evidence="8 9" key="1">
    <citation type="submission" date="2024-01" db="EMBL/GenBank/DDBJ databases">
        <title>Comparative genomics of Cryptococcus and Kwoniella reveals pathogenesis evolution and contrasting modes of karyotype evolution via chromosome fusion or intercentromeric recombination.</title>
        <authorList>
            <person name="Coelho M.A."/>
            <person name="David-Palma M."/>
            <person name="Shea T."/>
            <person name="Bowers K."/>
            <person name="McGinley-Smith S."/>
            <person name="Mohammad A.W."/>
            <person name="Gnirke A."/>
            <person name="Yurkov A.M."/>
            <person name="Nowrousian M."/>
            <person name="Sun S."/>
            <person name="Cuomo C.A."/>
            <person name="Heitman J."/>
        </authorList>
    </citation>
    <scope>NUCLEOTIDE SEQUENCE [LARGE SCALE GENOMIC DNA]</scope>
    <source>
        <strain evidence="8 9">7685027</strain>
    </source>
</reference>
<feature type="region of interest" description="Disordered" evidence="7">
    <location>
        <begin position="1"/>
        <end position="26"/>
    </location>
</feature>
<sequence>MALVDYGSSSEDEEGHVPQRLATPAKKQKKLPILPLNFNATPEDDPSLHQGRTRSRPYVDGEYNTHVYISLSISLELSKVLKTIIAKLPSSSSPIHALLPDLHVSLTRPVPLRRHQIQPFRDELASRLGQTCAFKLSLVGSVNPYYNEVTGGGSNRAFLALRVGAGASELKKIVDGVLDPTLKKLHLPTYHDNPEFHTSFAWTLFSTKTDGQHTPRGVLSASGGQSVKAPGLPFDKEDLDEVNSIFESKILKAQPGGGWTISSVEVKVAKEITTIPLKLA</sequence>
<evidence type="ECO:0000256" key="7">
    <source>
        <dbReference type="SAM" id="MobiDB-lite"/>
    </source>
</evidence>
<dbReference type="RefSeq" id="XP_064719363.1">
    <property type="nucleotide sequence ID" value="XM_064863291.1"/>
</dbReference>
<dbReference type="Pfam" id="PF09749">
    <property type="entry name" value="HVSL"/>
    <property type="match status" value="1"/>
</dbReference>
<dbReference type="GeneID" id="89988189"/>
<protein>
    <recommendedName>
        <fullName evidence="5">U6 snRNA phosphodiesterase 1</fullName>
    </recommendedName>
    <alternativeName>
        <fullName evidence="6">3'-5' RNA exonuclease USB1</fullName>
    </alternativeName>
</protein>
<accession>A0ABZ2ANL8</accession>
<evidence type="ECO:0000256" key="1">
    <source>
        <dbReference type="ARBA" id="ARBA00022722"/>
    </source>
</evidence>
<gene>
    <name evidence="8" type="ORF">IAS62_001414</name>
</gene>
<dbReference type="InterPro" id="IPR027521">
    <property type="entry name" value="Usb1"/>
</dbReference>
<dbReference type="Proteomes" id="UP001432216">
    <property type="component" value="Chromosome 2"/>
</dbReference>
<feature type="region of interest" description="Disordered" evidence="7">
    <location>
        <begin position="37"/>
        <end position="56"/>
    </location>
</feature>